<accession>A0A915KXC3</accession>
<sequence length="154" mass="17518">MPQISYATLLWYSFEPEKRSYTEFTVPTLPLTSQTGATGGGYFFTQNKWVRADRHRPSGAVVVQGRRQSVYPVVSHFRIDVERSIDVFAGSKAFIAGTPSRLQEMNKNKHHSEKFAEGMQEPNSSSLAHVTNAVVRKYLLLCERYVNWLMSLIS</sequence>
<reference evidence="2" key="1">
    <citation type="submission" date="2022-11" db="UniProtKB">
        <authorList>
            <consortium name="WormBaseParasite"/>
        </authorList>
    </citation>
    <scope>IDENTIFICATION</scope>
</reference>
<name>A0A915KXC3_ROMCU</name>
<organism evidence="1 2">
    <name type="scientific">Romanomermis culicivorax</name>
    <name type="common">Nematode worm</name>
    <dbReference type="NCBI Taxonomy" id="13658"/>
    <lineage>
        <taxon>Eukaryota</taxon>
        <taxon>Metazoa</taxon>
        <taxon>Ecdysozoa</taxon>
        <taxon>Nematoda</taxon>
        <taxon>Enoplea</taxon>
        <taxon>Dorylaimia</taxon>
        <taxon>Mermithida</taxon>
        <taxon>Mermithoidea</taxon>
        <taxon>Mermithidae</taxon>
        <taxon>Romanomermis</taxon>
    </lineage>
</organism>
<dbReference type="WBParaSite" id="nRc.2.0.1.t43451-RA">
    <property type="protein sequence ID" value="nRc.2.0.1.t43451-RA"/>
    <property type="gene ID" value="nRc.2.0.1.g43451"/>
</dbReference>
<protein>
    <submittedName>
        <fullName evidence="2">Uncharacterized protein</fullName>
    </submittedName>
</protein>
<evidence type="ECO:0000313" key="2">
    <source>
        <dbReference type="WBParaSite" id="nRc.2.0.1.t43451-RA"/>
    </source>
</evidence>
<evidence type="ECO:0000313" key="1">
    <source>
        <dbReference type="Proteomes" id="UP000887565"/>
    </source>
</evidence>
<dbReference type="AlphaFoldDB" id="A0A915KXC3"/>
<keyword evidence="1" id="KW-1185">Reference proteome</keyword>
<proteinExistence type="predicted"/>
<dbReference type="Proteomes" id="UP000887565">
    <property type="component" value="Unplaced"/>
</dbReference>